<dbReference type="EMBL" id="JALNTZ010000004">
    <property type="protein sequence ID" value="KAJ3655828.1"/>
    <property type="molecule type" value="Genomic_DNA"/>
</dbReference>
<sequence length="221" mass="25424">MRKNGESYSTSIKTPIPLFMSFDYCDMIKNWRNVVLDHDMHSGNGITVARFLKKIYDIKHKLIIKSVKFLTRNHIFPANAEKINVCRAVHVFSTEVRAAIEYLGKYNNPGSVDVEETLKLMEMMHTFLKIHEVNDKTQHIRQVNENSAPGTDINDERLLWMLKTLPAYIDSIQLSSKANKMTGLTKETTEAVKFTAKSTAECLKYLLEKCGFFHVCFNARI</sequence>
<dbReference type="Proteomes" id="UP001168821">
    <property type="component" value="Unassembled WGS sequence"/>
</dbReference>
<dbReference type="PANTHER" id="PTHR48257">
    <property type="match status" value="1"/>
</dbReference>
<gene>
    <name evidence="2" type="ORF">Zmor_014938</name>
</gene>
<name>A0AA38IDF3_9CUCU</name>
<evidence type="ECO:0000259" key="1">
    <source>
        <dbReference type="PROSITE" id="PS50006"/>
    </source>
</evidence>
<protein>
    <recommendedName>
        <fullName evidence="1">FHA domain-containing protein</fullName>
    </recommendedName>
</protein>
<evidence type="ECO:0000313" key="3">
    <source>
        <dbReference type="Proteomes" id="UP001168821"/>
    </source>
</evidence>
<accession>A0AA38IDF3</accession>
<dbReference type="InterPro" id="IPR000253">
    <property type="entry name" value="FHA_dom"/>
</dbReference>
<dbReference type="InterPro" id="IPR048366">
    <property type="entry name" value="TNP-like_GBD"/>
</dbReference>
<evidence type="ECO:0000313" key="2">
    <source>
        <dbReference type="EMBL" id="KAJ3655828.1"/>
    </source>
</evidence>
<organism evidence="2 3">
    <name type="scientific">Zophobas morio</name>
    <dbReference type="NCBI Taxonomy" id="2755281"/>
    <lineage>
        <taxon>Eukaryota</taxon>
        <taxon>Metazoa</taxon>
        <taxon>Ecdysozoa</taxon>
        <taxon>Arthropoda</taxon>
        <taxon>Hexapoda</taxon>
        <taxon>Insecta</taxon>
        <taxon>Pterygota</taxon>
        <taxon>Neoptera</taxon>
        <taxon>Endopterygota</taxon>
        <taxon>Coleoptera</taxon>
        <taxon>Polyphaga</taxon>
        <taxon>Cucujiformia</taxon>
        <taxon>Tenebrionidae</taxon>
        <taxon>Zophobas</taxon>
    </lineage>
</organism>
<feature type="domain" description="FHA" evidence="1">
    <location>
        <begin position="101"/>
        <end position="158"/>
    </location>
</feature>
<reference evidence="2" key="1">
    <citation type="journal article" date="2023" name="G3 (Bethesda)">
        <title>Whole genome assemblies of Zophobas morio and Tenebrio molitor.</title>
        <authorList>
            <person name="Kaur S."/>
            <person name="Stinson S.A."/>
            <person name="diCenzo G.C."/>
        </authorList>
    </citation>
    <scope>NUCLEOTIDE SEQUENCE</scope>
    <source>
        <strain evidence="2">QUZm001</strain>
    </source>
</reference>
<proteinExistence type="predicted"/>
<dbReference type="Pfam" id="PF21788">
    <property type="entry name" value="TNP-like_GBD"/>
    <property type="match status" value="1"/>
</dbReference>
<dbReference type="PROSITE" id="PS50006">
    <property type="entry name" value="FHA_DOMAIN"/>
    <property type="match status" value="1"/>
</dbReference>
<comment type="caution">
    <text evidence="2">The sequence shown here is derived from an EMBL/GenBank/DDBJ whole genome shotgun (WGS) entry which is preliminary data.</text>
</comment>
<dbReference type="AlphaFoldDB" id="A0AA38IDF3"/>
<keyword evidence="3" id="KW-1185">Reference proteome</keyword>
<dbReference type="PANTHER" id="PTHR48257:SF1">
    <property type="match status" value="1"/>
</dbReference>